<dbReference type="PROSITE" id="PS51465">
    <property type="entry name" value="KAZAL_2"/>
    <property type="match status" value="1"/>
</dbReference>
<gene>
    <name evidence="10" type="primary">Spink1</name>
</gene>
<dbReference type="GO" id="GO:0060046">
    <property type="term" value="P:regulation of acrosome reaction"/>
    <property type="evidence" value="ECO:0007669"/>
    <property type="project" value="Ensembl"/>
</dbReference>
<comment type="function">
    <text evidence="7">Serine protease inhibitor which exhibits anti-trypsin activity. In the pancreas, protects against trypsin-catalyzed premature activation of zymogens.</text>
</comment>
<dbReference type="Gene3D" id="3.30.60.30">
    <property type="match status" value="1"/>
</dbReference>
<proteinExistence type="predicted"/>
<dbReference type="PROSITE" id="PS00282">
    <property type="entry name" value="KAZAL_1"/>
    <property type="match status" value="1"/>
</dbReference>
<evidence type="ECO:0000256" key="5">
    <source>
        <dbReference type="ARBA" id="ARBA00023157"/>
    </source>
</evidence>
<feature type="chain" id="PRO_5034455218" evidence="8">
    <location>
        <begin position="24"/>
        <end position="79"/>
    </location>
</feature>
<evidence type="ECO:0000256" key="4">
    <source>
        <dbReference type="ARBA" id="ARBA00022900"/>
    </source>
</evidence>
<dbReference type="GO" id="GO:0004867">
    <property type="term" value="F:serine-type endopeptidase inhibitor activity"/>
    <property type="evidence" value="ECO:0007669"/>
    <property type="project" value="UniProtKB-KW"/>
</dbReference>
<evidence type="ECO:0000256" key="7">
    <source>
        <dbReference type="ARBA" id="ARBA00046050"/>
    </source>
</evidence>
<feature type="signal peptide" evidence="8">
    <location>
        <begin position="1"/>
        <end position="23"/>
    </location>
</feature>
<dbReference type="GO" id="GO:0048240">
    <property type="term" value="P:sperm capacitation"/>
    <property type="evidence" value="ECO:0007669"/>
    <property type="project" value="Ensembl"/>
</dbReference>
<dbReference type="RefSeq" id="XP_008823467.1">
    <property type="nucleotide sequence ID" value="XM_008825245.3"/>
</dbReference>
<dbReference type="GO" id="GO:0005615">
    <property type="term" value="C:extracellular space"/>
    <property type="evidence" value="ECO:0007669"/>
    <property type="project" value="Ensembl"/>
</dbReference>
<keyword evidence="5" id="KW-1015">Disulfide bond</keyword>
<dbReference type="KEGG" id="ngi:103727397"/>
<dbReference type="GeneID" id="103727397"/>
<dbReference type="GO" id="GO:2001256">
    <property type="term" value="P:regulation of store-operated calcium entry"/>
    <property type="evidence" value="ECO:0007669"/>
    <property type="project" value="Ensembl"/>
</dbReference>
<dbReference type="PANTHER" id="PTHR21312:SF27">
    <property type="entry name" value="SERINE PROTEASE INHIBITOR KAZAL-TYPE 1"/>
    <property type="match status" value="1"/>
</dbReference>
<dbReference type="InterPro" id="IPR036058">
    <property type="entry name" value="Kazal_dom_sf"/>
</dbReference>
<dbReference type="GeneTree" id="ENSGT00530000064228"/>
<keyword evidence="3" id="KW-0646">Protease inhibitor</keyword>
<dbReference type="GO" id="GO:0007263">
    <property type="term" value="P:nitric oxide mediated signal transduction"/>
    <property type="evidence" value="ECO:0007669"/>
    <property type="project" value="Ensembl"/>
</dbReference>
<reference evidence="10" key="2">
    <citation type="submission" date="2025-09" db="UniProtKB">
        <authorList>
            <consortium name="Ensembl"/>
        </authorList>
    </citation>
    <scope>IDENTIFICATION</scope>
</reference>
<evidence type="ECO:0000256" key="6">
    <source>
        <dbReference type="ARBA" id="ARBA00037363"/>
    </source>
</evidence>
<evidence type="ECO:0000259" key="9">
    <source>
        <dbReference type="PROSITE" id="PS51465"/>
    </source>
</evidence>
<accession>A0A8C6QYL3</accession>
<dbReference type="GO" id="GO:0090281">
    <property type="term" value="P:negative regulation of calcium ion import"/>
    <property type="evidence" value="ECO:0007669"/>
    <property type="project" value="Ensembl"/>
</dbReference>
<dbReference type="OMA" id="REAKCNN"/>
<dbReference type="SUPFAM" id="SSF100895">
    <property type="entry name" value="Kazal-type serine protease inhibitors"/>
    <property type="match status" value="1"/>
</dbReference>
<evidence type="ECO:0000256" key="2">
    <source>
        <dbReference type="ARBA" id="ARBA00022525"/>
    </source>
</evidence>
<keyword evidence="11" id="KW-1185">Reference proteome</keyword>
<keyword evidence="4" id="KW-0722">Serine protease inhibitor</keyword>
<dbReference type="Proteomes" id="UP000694381">
    <property type="component" value="Unassembled WGS sequence"/>
</dbReference>
<dbReference type="PRINTS" id="PR00290">
    <property type="entry name" value="KAZALINHBTR"/>
</dbReference>
<comment type="function">
    <text evidence="6">In the male reproductive tract, binds to sperm heads where it modulates sperm capacitance by inhibiting calcium uptake and nitrogen oxide (NO) production.</text>
</comment>
<dbReference type="SMART" id="SM00280">
    <property type="entry name" value="KAZAL"/>
    <property type="match status" value="1"/>
</dbReference>
<dbReference type="FunFam" id="3.30.60.30:FF:000031">
    <property type="entry name" value="Serine protease inhibitor Kazal-type 2"/>
    <property type="match status" value="1"/>
</dbReference>
<dbReference type="CTD" id="6690"/>
<reference evidence="10" key="1">
    <citation type="submission" date="2025-08" db="UniProtKB">
        <authorList>
            <consortium name="Ensembl"/>
        </authorList>
    </citation>
    <scope>IDENTIFICATION</scope>
</reference>
<dbReference type="OrthoDB" id="126772at2759"/>
<protein>
    <submittedName>
        <fullName evidence="10">Serine peptidase inhibitor, Kazal type 1</fullName>
    </submittedName>
</protein>
<evidence type="ECO:0000256" key="3">
    <source>
        <dbReference type="ARBA" id="ARBA00022690"/>
    </source>
</evidence>
<sequence length="79" mass="8391">MKMTSILLLSTLALLILPGNTTANSLGRQANCNNAAVGCPKIYNPVCGTDGTTYPNECGLCLENRKRQVPVLIQKLGPC</sequence>
<feature type="domain" description="Kazal-like" evidence="9">
    <location>
        <begin position="26"/>
        <end position="79"/>
    </location>
</feature>
<dbReference type="Pfam" id="PF00050">
    <property type="entry name" value="Kazal_1"/>
    <property type="match status" value="1"/>
</dbReference>
<evidence type="ECO:0000313" key="10">
    <source>
        <dbReference type="Ensembl" id="ENSNGAP00000010986.1"/>
    </source>
</evidence>
<dbReference type="AlphaFoldDB" id="A0A8C6QYL3"/>
<dbReference type="InterPro" id="IPR001239">
    <property type="entry name" value="Prot_inh_Kazal-m"/>
</dbReference>
<keyword evidence="8" id="KW-0732">Signal</keyword>
<evidence type="ECO:0000256" key="1">
    <source>
        <dbReference type="ARBA" id="ARBA00004613"/>
    </source>
</evidence>
<evidence type="ECO:0000256" key="8">
    <source>
        <dbReference type="SAM" id="SignalP"/>
    </source>
</evidence>
<evidence type="ECO:0000313" key="11">
    <source>
        <dbReference type="Proteomes" id="UP000694381"/>
    </source>
</evidence>
<dbReference type="InterPro" id="IPR002350">
    <property type="entry name" value="Kazal_dom"/>
</dbReference>
<keyword evidence="2" id="KW-0964">Secreted</keyword>
<organism evidence="10 11">
    <name type="scientific">Nannospalax galili</name>
    <name type="common">Northern Israeli blind subterranean mole rat</name>
    <name type="synonym">Spalax galili</name>
    <dbReference type="NCBI Taxonomy" id="1026970"/>
    <lineage>
        <taxon>Eukaryota</taxon>
        <taxon>Metazoa</taxon>
        <taxon>Chordata</taxon>
        <taxon>Craniata</taxon>
        <taxon>Vertebrata</taxon>
        <taxon>Euteleostomi</taxon>
        <taxon>Mammalia</taxon>
        <taxon>Eutheria</taxon>
        <taxon>Euarchontoglires</taxon>
        <taxon>Glires</taxon>
        <taxon>Rodentia</taxon>
        <taxon>Myomorpha</taxon>
        <taxon>Muroidea</taxon>
        <taxon>Spalacidae</taxon>
        <taxon>Spalacinae</taxon>
        <taxon>Nannospalax</taxon>
    </lineage>
</organism>
<comment type="subcellular location">
    <subcellularLocation>
        <location evidence="1">Secreted</location>
    </subcellularLocation>
</comment>
<dbReference type="PANTHER" id="PTHR21312">
    <property type="entry name" value="SERINE PROTEASE INHIBITOR"/>
    <property type="match status" value="1"/>
</dbReference>
<name>A0A8C6QYL3_NANGA</name>
<dbReference type="Ensembl" id="ENSNGAT00000016529.1">
    <property type="protein sequence ID" value="ENSNGAP00000010986.1"/>
    <property type="gene ID" value="ENSNGAG00000013268.1"/>
</dbReference>
<dbReference type="GO" id="GO:0010751">
    <property type="term" value="P:negative regulation of nitric oxide mediated signal transduction"/>
    <property type="evidence" value="ECO:0007669"/>
    <property type="project" value="Ensembl"/>
</dbReference>